<evidence type="ECO:0000313" key="3">
    <source>
        <dbReference type="Proteomes" id="UP000310066"/>
    </source>
</evidence>
<accession>A0A4V5N683</accession>
<dbReference type="Proteomes" id="UP000310066">
    <property type="component" value="Unassembled WGS sequence"/>
</dbReference>
<feature type="region of interest" description="Disordered" evidence="1">
    <location>
        <begin position="25"/>
        <end position="78"/>
    </location>
</feature>
<dbReference type="OrthoDB" id="10430730at2759"/>
<sequence>MPTKHSASLIAAMARGEMWALHTVRSTEVMGSPATASPPADPSPESAKKHPSPGKAERIDKKDVLEGGGGWGGKNWGKEVEPVLGGGGAAASKQARVAAAAIRIGGLELRGGGVGVEVTGWVWRTE</sequence>
<proteinExistence type="predicted"/>
<protein>
    <submittedName>
        <fullName evidence="2">Uncharacterized protein</fullName>
    </submittedName>
</protein>
<dbReference type="AlphaFoldDB" id="A0A4V5N683"/>
<evidence type="ECO:0000256" key="1">
    <source>
        <dbReference type="SAM" id="MobiDB-lite"/>
    </source>
</evidence>
<feature type="compositionally biased region" description="Gly residues" evidence="1">
    <location>
        <begin position="66"/>
        <end position="75"/>
    </location>
</feature>
<gene>
    <name evidence="2" type="ORF">B0A54_15129</name>
</gene>
<feature type="compositionally biased region" description="Basic and acidic residues" evidence="1">
    <location>
        <begin position="55"/>
        <end position="65"/>
    </location>
</feature>
<evidence type="ECO:0000313" key="2">
    <source>
        <dbReference type="EMBL" id="TKA33949.1"/>
    </source>
</evidence>
<name>A0A4V5N683_9PEZI</name>
<reference evidence="2 3" key="1">
    <citation type="submission" date="2017-03" db="EMBL/GenBank/DDBJ databases">
        <title>Genomes of endolithic fungi from Antarctica.</title>
        <authorList>
            <person name="Coleine C."/>
            <person name="Masonjones S."/>
            <person name="Stajich J.E."/>
        </authorList>
    </citation>
    <scope>NUCLEOTIDE SEQUENCE [LARGE SCALE GENOMIC DNA]</scope>
    <source>
        <strain evidence="2 3">CCFEE 5311</strain>
    </source>
</reference>
<organism evidence="2 3">
    <name type="scientific">Friedmanniomyces endolithicus</name>
    <dbReference type="NCBI Taxonomy" id="329885"/>
    <lineage>
        <taxon>Eukaryota</taxon>
        <taxon>Fungi</taxon>
        <taxon>Dikarya</taxon>
        <taxon>Ascomycota</taxon>
        <taxon>Pezizomycotina</taxon>
        <taxon>Dothideomycetes</taxon>
        <taxon>Dothideomycetidae</taxon>
        <taxon>Mycosphaerellales</taxon>
        <taxon>Teratosphaeriaceae</taxon>
        <taxon>Friedmanniomyces</taxon>
    </lineage>
</organism>
<dbReference type="EMBL" id="NAJP01000083">
    <property type="protein sequence ID" value="TKA33949.1"/>
    <property type="molecule type" value="Genomic_DNA"/>
</dbReference>
<comment type="caution">
    <text evidence="2">The sequence shown here is derived from an EMBL/GenBank/DDBJ whole genome shotgun (WGS) entry which is preliminary data.</text>
</comment>